<dbReference type="VEuPathDB" id="FungiDB:CTRG_01342"/>
<reference evidence="6 7" key="1">
    <citation type="journal article" date="2009" name="Nature">
        <title>Evolution of pathogenicity and sexual reproduction in eight Candida genomes.</title>
        <authorList>
            <person name="Butler G."/>
            <person name="Rasmussen M.D."/>
            <person name="Lin M.F."/>
            <person name="Santos M.A."/>
            <person name="Sakthikumar S."/>
            <person name="Munro C.A."/>
            <person name="Rheinbay E."/>
            <person name="Grabherr M."/>
            <person name="Forche A."/>
            <person name="Reedy J.L."/>
            <person name="Agrafioti I."/>
            <person name="Arnaud M.B."/>
            <person name="Bates S."/>
            <person name="Brown A.J."/>
            <person name="Brunke S."/>
            <person name="Costanzo M.C."/>
            <person name="Fitzpatrick D.A."/>
            <person name="de Groot P.W."/>
            <person name="Harris D."/>
            <person name="Hoyer L.L."/>
            <person name="Hube B."/>
            <person name="Klis F.M."/>
            <person name="Kodira C."/>
            <person name="Lennard N."/>
            <person name="Logue M.E."/>
            <person name="Martin R."/>
            <person name="Neiman A.M."/>
            <person name="Nikolaou E."/>
            <person name="Quail M.A."/>
            <person name="Quinn J."/>
            <person name="Santos M.C."/>
            <person name="Schmitzberger F.F."/>
            <person name="Sherlock G."/>
            <person name="Shah P."/>
            <person name="Silverstein K.A."/>
            <person name="Skrzypek M.S."/>
            <person name="Soll D."/>
            <person name="Staggs R."/>
            <person name="Stansfield I."/>
            <person name="Stumpf M.P."/>
            <person name="Sudbery P.E."/>
            <person name="Srikantha T."/>
            <person name="Zeng Q."/>
            <person name="Berman J."/>
            <person name="Berriman M."/>
            <person name="Heitman J."/>
            <person name="Gow N.A."/>
            <person name="Lorenz M.C."/>
            <person name="Birren B.W."/>
            <person name="Kellis M."/>
            <person name="Cuomo C.A."/>
        </authorList>
    </citation>
    <scope>NUCLEOTIDE SEQUENCE [LARGE SCALE GENOMIC DNA]</scope>
    <source>
        <strain evidence="7">ATCC MYA-3404 / T1</strain>
    </source>
</reference>
<dbReference type="GO" id="GO:0016620">
    <property type="term" value="F:oxidoreductase activity, acting on the aldehyde or oxo group of donors, NAD or NADP as acceptor"/>
    <property type="evidence" value="ECO:0007669"/>
    <property type="project" value="InterPro"/>
</dbReference>
<dbReference type="OrthoDB" id="310895at2759"/>
<dbReference type="CDD" id="cd07091">
    <property type="entry name" value="ALDH_F1-2_Ald2-like"/>
    <property type="match status" value="1"/>
</dbReference>
<dbReference type="InterPro" id="IPR016163">
    <property type="entry name" value="Ald_DH_C"/>
</dbReference>
<evidence type="ECO:0000256" key="3">
    <source>
        <dbReference type="PROSITE-ProRule" id="PRU10007"/>
    </source>
</evidence>
<evidence type="ECO:0000313" key="7">
    <source>
        <dbReference type="Proteomes" id="UP000002037"/>
    </source>
</evidence>
<comment type="similarity">
    <text evidence="1 4">Belongs to the aldehyde dehydrogenase family.</text>
</comment>
<evidence type="ECO:0000256" key="1">
    <source>
        <dbReference type="ARBA" id="ARBA00009986"/>
    </source>
</evidence>
<dbReference type="PROSITE" id="PS00687">
    <property type="entry name" value="ALDEHYDE_DEHYDR_GLU"/>
    <property type="match status" value="1"/>
</dbReference>
<dbReference type="KEGG" id="ctp:CTRG_01342"/>
<dbReference type="RefSeq" id="XP_002547036.1">
    <property type="nucleotide sequence ID" value="XM_002546990.1"/>
</dbReference>
<dbReference type="PANTHER" id="PTHR11699">
    <property type="entry name" value="ALDEHYDE DEHYDROGENASE-RELATED"/>
    <property type="match status" value="1"/>
</dbReference>
<sequence>MFNKALPLVAKLTTPKGLTYNQPLGLFINNEFVQPKSNKTFEVYSPSTGEKITDVYESLAEDVDIAVDAAKTAYDNGWASGAPEQRAKILFKLADLVEENLETLAQIETWDNGKSLQNARGDIGFTAAYFRSCGGWADKINGSQINTGSNYLTYTQRVPLISGQIIPWNASTLMASWKLGPVIATGGTTVLKPAEHTPLAVLYLAQLLVEAGMPKGVVNIVPGFGATTGAAIASHPNIDKVAFTGSTATGKVIMKLAADSNLKKVTLELGGKSPNIVFNDADLDKTVHNLVSGVFSNSGETCAAGARVLVQSGVYDEVVARFKKAAEAIKVGDPFEEETFMGSQVNEIQFSKILEFVESGKEQGATLVTGGERIGDKGYFIKPTIFADVKKDMTIFKEEIFGPVASVIKFDTIDEAIALANDSEYGLAAGVHTTNINTGLHVANNIKSGSVWVNTYSELHPMVPFGGFKSSGIGREMGEESFKEYTEVRSVRVKLYPDA</sequence>
<feature type="active site" evidence="3">
    <location>
        <position position="268"/>
    </location>
</feature>
<feature type="domain" description="Aldehyde dehydrogenase" evidence="5">
    <location>
        <begin position="32"/>
        <end position="491"/>
    </location>
</feature>
<dbReference type="InterPro" id="IPR029510">
    <property type="entry name" value="Ald_DH_CS_GLU"/>
</dbReference>
<dbReference type="PROSITE" id="PS00070">
    <property type="entry name" value="ALDEHYDE_DEHYDR_CYS"/>
    <property type="match status" value="1"/>
</dbReference>
<dbReference type="EMBL" id="GG692396">
    <property type="protein sequence ID" value="EER34481.1"/>
    <property type="molecule type" value="Genomic_DNA"/>
</dbReference>
<dbReference type="SUPFAM" id="SSF53720">
    <property type="entry name" value="ALDH-like"/>
    <property type="match status" value="1"/>
</dbReference>
<accession>C5M661</accession>
<dbReference type="FunFam" id="3.40.605.10:FF:000050">
    <property type="entry name" value="Aldehyde dehydrogenase, mitochondrial"/>
    <property type="match status" value="1"/>
</dbReference>
<dbReference type="InterPro" id="IPR016161">
    <property type="entry name" value="Ald_DH/histidinol_DH"/>
</dbReference>
<dbReference type="Gene3D" id="3.40.605.10">
    <property type="entry name" value="Aldehyde Dehydrogenase, Chain A, domain 1"/>
    <property type="match status" value="1"/>
</dbReference>
<evidence type="ECO:0000256" key="4">
    <source>
        <dbReference type="RuleBase" id="RU003345"/>
    </source>
</evidence>
<proteinExistence type="inferred from homology"/>
<protein>
    <submittedName>
        <fullName evidence="6">Aldehyde dehydrogenase, mitochondrial</fullName>
    </submittedName>
</protein>
<keyword evidence="2 4" id="KW-0560">Oxidoreductase</keyword>
<dbReference type="GeneID" id="8301069"/>
<dbReference type="eggNOG" id="KOG2450">
    <property type="taxonomic scope" value="Eukaryota"/>
</dbReference>
<dbReference type="GO" id="GO:0019413">
    <property type="term" value="P:acetate biosynthetic process"/>
    <property type="evidence" value="ECO:0007669"/>
    <property type="project" value="UniProtKB-ARBA"/>
</dbReference>
<evidence type="ECO:0000256" key="2">
    <source>
        <dbReference type="ARBA" id="ARBA00023002"/>
    </source>
</evidence>
<dbReference type="Proteomes" id="UP000002037">
    <property type="component" value="Unassembled WGS sequence"/>
</dbReference>
<organism evidence="6 7">
    <name type="scientific">Candida tropicalis (strain ATCC MYA-3404 / T1)</name>
    <name type="common">Yeast</name>
    <dbReference type="NCBI Taxonomy" id="294747"/>
    <lineage>
        <taxon>Eukaryota</taxon>
        <taxon>Fungi</taxon>
        <taxon>Dikarya</taxon>
        <taxon>Ascomycota</taxon>
        <taxon>Saccharomycotina</taxon>
        <taxon>Pichiomycetes</taxon>
        <taxon>Debaryomycetaceae</taxon>
        <taxon>Candida/Lodderomyces clade</taxon>
        <taxon>Candida</taxon>
    </lineage>
</organism>
<dbReference type="HOGENOM" id="CLU_005391_0_1_1"/>
<dbReference type="InterPro" id="IPR016160">
    <property type="entry name" value="Ald_DH_CS_CYS"/>
</dbReference>
<dbReference type="InterPro" id="IPR015590">
    <property type="entry name" value="Aldehyde_DH_dom"/>
</dbReference>
<evidence type="ECO:0000313" key="6">
    <source>
        <dbReference type="EMBL" id="EER34481.1"/>
    </source>
</evidence>
<dbReference type="Gene3D" id="3.40.309.10">
    <property type="entry name" value="Aldehyde Dehydrogenase, Chain A, domain 2"/>
    <property type="match status" value="1"/>
</dbReference>
<dbReference type="AlphaFoldDB" id="C5M661"/>
<dbReference type="InterPro" id="IPR016162">
    <property type="entry name" value="Ald_DH_N"/>
</dbReference>
<gene>
    <name evidence="6" type="ORF">CTRG_01342</name>
</gene>
<dbReference type="STRING" id="294747.C5M661"/>
<dbReference type="Pfam" id="PF00171">
    <property type="entry name" value="Aldedh"/>
    <property type="match status" value="1"/>
</dbReference>
<name>C5M661_CANTT</name>
<evidence type="ECO:0000259" key="5">
    <source>
        <dbReference type="Pfam" id="PF00171"/>
    </source>
</evidence>
<dbReference type="FunFam" id="3.40.309.10:FF:000001">
    <property type="entry name" value="Mitochondrial aldehyde dehydrogenase 2"/>
    <property type="match status" value="1"/>
</dbReference>
<keyword evidence="7" id="KW-1185">Reference proteome</keyword>